<gene>
    <name evidence="2" type="ORF">K460DRAFT_356193</name>
</gene>
<protein>
    <submittedName>
        <fullName evidence="2">Uncharacterized protein</fullName>
    </submittedName>
</protein>
<feature type="compositionally biased region" description="Polar residues" evidence="1">
    <location>
        <begin position="187"/>
        <end position="212"/>
    </location>
</feature>
<dbReference type="Proteomes" id="UP000800039">
    <property type="component" value="Unassembled WGS sequence"/>
</dbReference>
<evidence type="ECO:0000313" key="2">
    <source>
        <dbReference type="EMBL" id="KAF1846531.1"/>
    </source>
</evidence>
<feature type="region of interest" description="Disordered" evidence="1">
    <location>
        <begin position="181"/>
        <end position="289"/>
    </location>
</feature>
<dbReference type="GeneID" id="63849194"/>
<dbReference type="AlphaFoldDB" id="A0A9P4L8W2"/>
<name>A0A9P4L8W2_9PLEO</name>
<accession>A0A9P4L8W2</accession>
<keyword evidence="3" id="KW-1185">Reference proteome</keyword>
<dbReference type="Gene3D" id="1.10.287.1490">
    <property type="match status" value="1"/>
</dbReference>
<organism evidence="2 3">
    <name type="scientific">Cucurbitaria berberidis CBS 394.84</name>
    <dbReference type="NCBI Taxonomy" id="1168544"/>
    <lineage>
        <taxon>Eukaryota</taxon>
        <taxon>Fungi</taxon>
        <taxon>Dikarya</taxon>
        <taxon>Ascomycota</taxon>
        <taxon>Pezizomycotina</taxon>
        <taxon>Dothideomycetes</taxon>
        <taxon>Pleosporomycetidae</taxon>
        <taxon>Pleosporales</taxon>
        <taxon>Pleosporineae</taxon>
        <taxon>Cucurbitariaceae</taxon>
        <taxon>Cucurbitaria</taxon>
    </lineage>
</organism>
<comment type="caution">
    <text evidence="2">The sequence shown here is derived from an EMBL/GenBank/DDBJ whole genome shotgun (WGS) entry which is preliminary data.</text>
</comment>
<evidence type="ECO:0000256" key="1">
    <source>
        <dbReference type="SAM" id="MobiDB-lite"/>
    </source>
</evidence>
<dbReference type="EMBL" id="ML976616">
    <property type="protein sequence ID" value="KAF1846531.1"/>
    <property type="molecule type" value="Genomic_DNA"/>
</dbReference>
<sequence>MEAARSPQPSVVPDGELAIPWSLSAFQKVAKEHLQGNFCSLPPIQTLTFRPRGLDIKNRGRVTQPEGAMTKMLHVGNIRRHQVFAFIDLDKSQNLHIRYAYQHFEDSKLFRIRQQSLNSVDFEEPFYDYSNAKSSDRATIARLKAIILYYFLAGKHLQQIVLYKTFWLDFKNACASVTGRSAHSKSILPTKQPTPASEQNRTATPGIPSSASRGPEGSQYDSTMSQKQKQEDEDDNESTVQTSTHGPRSHCLHGSLEQPLSLKRATSLASSPAQTPNNSRPESSSLHLKKDNRRLQNALQAKKLESIQLVEKIKNLTNKNIQLNMRCNAATAVGKQFKAQRHQLAAEIKRIRSFCDYNANAYKSLEQKHNTIQSQLVTMTSRATTAENSAYRLQEEVASLKGRENQTKAEATAAKSRKATAKAALHRLRAAIAKDMATLKGQAAAIAKSSTSLTNHAVDMATKYSINLTQEQT</sequence>
<reference evidence="2" key="1">
    <citation type="submission" date="2020-01" db="EMBL/GenBank/DDBJ databases">
        <authorList>
            <consortium name="DOE Joint Genome Institute"/>
            <person name="Haridas S."/>
            <person name="Albert R."/>
            <person name="Binder M."/>
            <person name="Bloem J."/>
            <person name="Labutti K."/>
            <person name="Salamov A."/>
            <person name="Andreopoulos B."/>
            <person name="Baker S.E."/>
            <person name="Barry K."/>
            <person name="Bills G."/>
            <person name="Bluhm B.H."/>
            <person name="Cannon C."/>
            <person name="Castanera R."/>
            <person name="Culley D.E."/>
            <person name="Daum C."/>
            <person name="Ezra D."/>
            <person name="Gonzalez J.B."/>
            <person name="Henrissat B."/>
            <person name="Kuo A."/>
            <person name="Liang C."/>
            <person name="Lipzen A."/>
            <person name="Lutzoni F."/>
            <person name="Magnuson J."/>
            <person name="Mondo S."/>
            <person name="Nolan M."/>
            <person name="Ohm R."/>
            <person name="Pangilinan J."/>
            <person name="Park H.-J."/>
            <person name="Ramirez L."/>
            <person name="Alfaro M."/>
            <person name="Sun H."/>
            <person name="Tritt A."/>
            <person name="Yoshinaga Y."/>
            <person name="Zwiers L.-H."/>
            <person name="Turgeon B.G."/>
            <person name="Goodwin S.B."/>
            <person name="Spatafora J.W."/>
            <person name="Crous P.W."/>
            <person name="Grigoriev I.V."/>
        </authorList>
    </citation>
    <scope>NUCLEOTIDE SEQUENCE</scope>
    <source>
        <strain evidence="2">CBS 394.84</strain>
    </source>
</reference>
<feature type="compositionally biased region" description="Polar residues" evidence="1">
    <location>
        <begin position="267"/>
        <end position="286"/>
    </location>
</feature>
<dbReference type="RefSeq" id="XP_040789094.1">
    <property type="nucleotide sequence ID" value="XM_040931942.1"/>
</dbReference>
<proteinExistence type="predicted"/>
<evidence type="ECO:0000313" key="3">
    <source>
        <dbReference type="Proteomes" id="UP000800039"/>
    </source>
</evidence>